<feature type="active site" evidence="8">
    <location>
        <position position="345"/>
    </location>
</feature>
<feature type="binding site" evidence="8">
    <location>
        <position position="263"/>
    </location>
    <ligand>
        <name>L-glutamine</name>
        <dbReference type="ChEBI" id="CHEBI:58359"/>
    </ligand>
</feature>
<dbReference type="InterPro" id="IPR006274">
    <property type="entry name" value="CarbamoylP_synth_ssu"/>
</dbReference>
<feature type="binding site" evidence="8">
    <location>
        <position position="47"/>
    </location>
    <ligand>
        <name>L-glutamine</name>
        <dbReference type="ChEBI" id="CHEBI:58359"/>
    </ligand>
</feature>
<comment type="catalytic activity">
    <reaction evidence="7 8">
        <text>hydrogencarbonate + L-glutamine + 2 ATP + H2O = carbamoyl phosphate + L-glutamate + 2 ADP + phosphate + 2 H(+)</text>
        <dbReference type="Rhea" id="RHEA:18633"/>
        <dbReference type="ChEBI" id="CHEBI:15377"/>
        <dbReference type="ChEBI" id="CHEBI:15378"/>
        <dbReference type="ChEBI" id="CHEBI:17544"/>
        <dbReference type="ChEBI" id="CHEBI:29985"/>
        <dbReference type="ChEBI" id="CHEBI:30616"/>
        <dbReference type="ChEBI" id="CHEBI:43474"/>
        <dbReference type="ChEBI" id="CHEBI:58228"/>
        <dbReference type="ChEBI" id="CHEBI:58359"/>
        <dbReference type="ChEBI" id="CHEBI:456216"/>
        <dbReference type="EC" id="6.3.5.5"/>
    </reaction>
</comment>
<dbReference type="Gene3D" id="3.50.30.20">
    <property type="entry name" value="Carbamoyl-phosphate synthase small subunit, N-terminal domain"/>
    <property type="match status" value="1"/>
</dbReference>
<dbReference type="InterPro" id="IPR029062">
    <property type="entry name" value="Class_I_gatase-like"/>
</dbReference>
<keyword evidence="8" id="KW-0055">Arginine biosynthesis</keyword>
<dbReference type="GO" id="GO:0005524">
    <property type="term" value="F:ATP binding"/>
    <property type="evidence" value="ECO:0007669"/>
    <property type="project" value="UniProtKB-UniRule"/>
</dbReference>
<dbReference type="PANTHER" id="PTHR43418:SF7">
    <property type="entry name" value="CARBAMOYL-PHOSPHATE SYNTHASE SMALL CHAIN"/>
    <property type="match status" value="1"/>
</dbReference>
<dbReference type="PANTHER" id="PTHR43418">
    <property type="entry name" value="MULTIFUNCTIONAL TRYPTOPHAN BIOSYNTHESIS PROTEIN-RELATED"/>
    <property type="match status" value="1"/>
</dbReference>
<comment type="catalytic activity">
    <reaction evidence="8">
        <text>L-glutamine + H2O = L-glutamate + NH4(+)</text>
        <dbReference type="Rhea" id="RHEA:15889"/>
        <dbReference type="ChEBI" id="CHEBI:15377"/>
        <dbReference type="ChEBI" id="CHEBI:28938"/>
        <dbReference type="ChEBI" id="CHEBI:29985"/>
        <dbReference type="ChEBI" id="CHEBI:58359"/>
    </reaction>
</comment>
<dbReference type="HAMAP" id="MF_01209">
    <property type="entry name" value="CPSase_S_chain"/>
    <property type="match status" value="1"/>
</dbReference>
<dbReference type="CDD" id="cd01744">
    <property type="entry name" value="GATase1_CPSase"/>
    <property type="match status" value="1"/>
</dbReference>
<feature type="region of interest" description="CPSase" evidence="8">
    <location>
        <begin position="1"/>
        <end position="183"/>
    </location>
</feature>
<dbReference type="InterPro" id="IPR017926">
    <property type="entry name" value="GATASE"/>
</dbReference>
<comment type="pathway">
    <text evidence="8">Pyrimidine metabolism; UMP biosynthesis via de novo pathway; (S)-dihydroorotate from bicarbonate: step 1/3.</text>
</comment>
<dbReference type="GO" id="GO:0004088">
    <property type="term" value="F:carbamoyl-phosphate synthase (glutamine-hydrolyzing) activity"/>
    <property type="evidence" value="ECO:0007669"/>
    <property type="project" value="UniProtKB-UniRule"/>
</dbReference>
<evidence type="ECO:0000256" key="1">
    <source>
        <dbReference type="ARBA" id="ARBA00005077"/>
    </source>
</evidence>
<dbReference type="NCBIfam" id="NF009475">
    <property type="entry name" value="PRK12838.1"/>
    <property type="match status" value="1"/>
</dbReference>
<dbReference type="GO" id="GO:0006207">
    <property type="term" value="P:'de novo' pyrimidine nucleobase biosynthetic process"/>
    <property type="evidence" value="ECO:0007669"/>
    <property type="project" value="InterPro"/>
</dbReference>
<dbReference type="SUPFAM" id="SSF52317">
    <property type="entry name" value="Class I glutamine amidotransferase-like"/>
    <property type="match status" value="1"/>
</dbReference>
<dbReference type="AlphaFoldDB" id="A0A9D9HAU6"/>
<comment type="pathway">
    <text evidence="1 8">Amino-acid biosynthesis; L-arginine biosynthesis; carbamoyl phosphate from bicarbonate: step 1/1.</text>
</comment>
<name>A0A9D9HAU6_9SPIR</name>
<comment type="function">
    <text evidence="8">Small subunit of the glutamine-dependent carbamoyl phosphate synthetase (CPSase). CPSase catalyzes the formation of carbamoyl phosphate from the ammonia moiety of glutamine, carbonate, and phosphate donated by ATP, constituting the first step of 2 biosynthetic pathways, one leading to arginine and/or urea and the other to pyrimidine nucleotides. The small subunit (glutamine amidotransferase) binds and cleaves glutamine to supply the large subunit with the substrate ammonia.</text>
</comment>
<dbReference type="PRINTS" id="PR00096">
    <property type="entry name" value="GATASE"/>
</dbReference>
<dbReference type="Proteomes" id="UP000823633">
    <property type="component" value="Unassembled WGS sequence"/>
</dbReference>
<dbReference type="InterPro" id="IPR036480">
    <property type="entry name" value="CarbP_synth_ssu_N_sf"/>
</dbReference>
<dbReference type="NCBIfam" id="TIGR01368">
    <property type="entry name" value="CPSaseIIsmall"/>
    <property type="match status" value="1"/>
</dbReference>
<dbReference type="Pfam" id="PF00117">
    <property type="entry name" value="GATase"/>
    <property type="match status" value="1"/>
</dbReference>
<reference evidence="10" key="2">
    <citation type="journal article" date="2021" name="PeerJ">
        <title>Extensive microbial diversity within the chicken gut microbiome revealed by metagenomics and culture.</title>
        <authorList>
            <person name="Gilroy R."/>
            <person name="Ravi A."/>
            <person name="Getino M."/>
            <person name="Pursley I."/>
            <person name="Horton D.L."/>
            <person name="Alikhan N.F."/>
            <person name="Baker D."/>
            <person name="Gharbi K."/>
            <person name="Hall N."/>
            <person name="Watson M."/>
            <person name="Adriaenssens E.M."/>
            <person name="Foster-Nyarko E."/>
            <person name="Jarju S."/>
            <person name="Secka A."/>
            <person name="Antonio M."/>
            <person name="Oren A."/>
            <person name="Chaudhuri R.R."/>
            <person name="La Ragione R."/>
            <person name="Hildebrand F."/>
            <person name="Pallen M.J."/>
        </authorList>
    </citation>
    <scope>NUCLEOTIDE SEQUENCE</scope>
    <source>
        <strain evidence="10">11167</strain>
    </source>
</reference>
<dbReference type="SMART" id="SM01097">
    <property type="entry name" value="CPSase_sm_chain"/>
    <property type="match status" value="1"/>
</dbReference>
<dbReference type="InterPro" id="IPR050472">
    <property type="entry name" value="Anth_synth/Amidotransfase"/>
</dbReference>
<feature type="binding site" evidence="8">
    <location>
        <position position="232"/>
    </location>
    <ligand>
        <name>L-glutamine</name>
        <dbReference type="ChEBI" id="CHEBI:58359"/>
    </ligand>
</feature>
<feature type="binding site" evidence="8">
    <location>
        <position position="304"/>
    </location>
    <ligand>
        <name>L-glutamine</name>
        <dbReference type="ChEBI" id="CHEBI:58359"/>
    </ligand>
</feature>
<feature type="active site" description="Nucleophile" evidence="8">
    <location>
        <position position="259"/>
    </location>
</feature>
<evidence type="ECO:0000256" key="2">
    <source>
        <dbReference type="ARBA" id="ARBA00007800"/>
    </source>
</evidence>
<evidence type="ECO:0000256" key="4">
    <source>
        <dbReference type="ARBA" id="ARBA00022741"/>
    </source>
</evidence>
<feature type="binding site" evidence="8">
    <location>
        <position position="234"/>
    </location>
    <ligand>
        <name>L-glutamine</name>
        <dbReference type="ChEBI" id="CHEBI:58359"/>
    </ligand>
</feature>
<comment type="caution">
    <text evidence="10">The sequence shown here is derived from an EMBL/GenBank/DDBJ whole genome shotgun (WGS) entry which is preliminary data.</text>
</comment>
<dbReference type="PRINTS" id="PR00097">
    <property type="entry name" value="ANTSNTHASEII"/>
</dbReference>
<keyword evidence="4 8" id="KW-0547">Nucleotide-binding</keyword>
<evidence type="ECO:0000256" key="8">
    <source>
        <dbReference type="HAMAP-Rule" id="MF_01209"/>
    </source>
</evidence>
<feature type="active site" evidence="8">
    <location>
        <position position="343"/>
    </location>
</feature>
<feature type="binding site" evidence="8">
    <location>
        <position position="260"/>
    </location>
    <ligand>
        <name>L-glutamine</name>
        <dbReference type="ChEBI" id="CHEBI:58359"/>
    </ligand>
</feature>
<dbReference type="EMBL" id="JADIMU010000030">
    <property type="protein sequence ID" value="MBO8443103.1"/>
    <property type="molecule type" value="Genomic_DNA"/>
</dbReference>
<dbReference type="Pfam" id="PF00988">
    <property type="entry name" value="CPSase_sm_chain"/>
    <property type="match status" value="1"/>
</dbReference>
<evidence type="ECO:0000256" key="5">
    <source>
        <dbReference type="ARBA" id="ARBA00022840"/>
    </source>
</evidence>
<dbReference type="PRINTS" id="PR00099">
    <property type="entry name" value="CPSGATASE"/>
</dbReference>
<evidence type="ECO:0000256" key="6">
    <source>
        <dbReference type="ARBA" id="ARBA00022962"/>
    </source>
</evidence>
<dbReference type="PROSITE" id="PS51273">
    <property type="entry name" value="GATASE_TYPE_1"/>
    <property type="match status" value="1"/>
</dbReference>
<dbReference type="Gene3D" id="3.40.50.880">
    <property type="match status" value="1"/>
</dbReference>
<keyword evidence="8" id="KW-0028">Amino-acid biosynthesis</keyword>
<dbReference type="GO" id="GO:0044205">
    <property type="term" value="P:'de novo' UMP biosynthetic process"/>
    <property type="evidence" value="ECO:0007669"/>
    <property type="project" value="UniProtKB-UniRule"/>
</dbReference>
<accession>A0A9D9HAU6</accession>
<evidence type="ECO:0000256" key="7">
    <source>
        <dbReference type="ARBA" id="ARBA00048816"/>
    </source>
</evidence>
<feature type="domain" description="Carbamoyl-phosphate synthase small subunit N-terminal" evidence="9">
    <location>
        <begin position="2"/>
        <end position="132"/>
    </location>
</feature>
<sequence length="366" mass="39926">MQQGYLILSSGEVFKGRLFGSTTAMTAGELVFNTSMSGYPEILTDPSYNGQIVLFTYPLIGNYGWDGTWSESGGIKASAAVVKRLYRGPLPPGRMSLDEVLCQAGVAGIEGVDTRALTLSIRDKGARNAVICPEDRLDEASSFLASFPDITQRDLIASVAVTERVRDPELPEGFAKVPASARHRIALVDFGIKTSIISCFYERGVAVDLLPPDFKAEDVLGKGYGMLFLSNGPGDPARLTDQVAQVARCITKIPVCGICLGHQLITWALGGRTVKMVYGHHGGNQPVKDLDTGKSFVSAQNHNYMSDMDSLPKGVRLWFTNANDGTVEGIYDEERRVRSVQFHPEACPGPHDGRWIFDAFIKEMER</sequence>
<dbReference type="GO" id="GO:0006541">
    <property type="term" value="P:glutamine metabolic process"/>
    <property type="evidence" value="ECO:0007669"/>
    <property type="project" value="InterPro"/>
</dbReference>
<dbReference type="EC" id="6.3.5.5" evidence="8"/>
<dbReference type="InterPro" id="IPR035686">
    <property type="entry name" value="CPSase_GATase1"/>
</dbReference>
<evidence type="ECO:0000259" key="9">
    <source>
        <dbReference type="SMART" id="SM01097"/>
    </source>
</evidence>
<gene>
    <name evidence="8 10" type="primary">carA</name>
    <name evidence="10" type="ORF">IAC42_05015</name>
</gene>
<keyword evidence="8" id="KW-0665">Pyrimidine biosynthesis</keyword>
<comment type="caution">
    <text evidence="8">Lacks conserved residue(s) required for the propagation of feature annotation.</text>
</comment>
<comment type="subunit">
    <text evidence="8">Composed of two chains; the small (or glutamine) chain promotes the hydrolysis of glutamine to ammonia, which is used by the large (or ammonia) chain to synthesize carbamoyl phosphate. Tetramer of heterodimers (alpha,beta)4.</text>
</comment>
<evidence type="ECO:0000256" key="3">
    <source>
        <dbReference type="ARBA" id="ARBA00022598"/>
    </source>
</evidence>
<evidence type="ECO:0000313" key="11">
    <source>
        <dbReference type="Proteomes" id="UP000823633"/>
    </source>
</evidence>
<protein>
    <recommendedName>
        <fullName evidence="8">Carbamoyl phosphate synthase small chain</fullName>
        <ecNumber evidence="8">6.3.5.5</ecNumber>
    </recommendedName>
    <alternativeName>
        <fullName evidence="8">Carbamoyl phosphate synthetase glutamine chain</fullName>
    </alternativeName>
</protein>
<comment type="similarity">
    <text evidence="2 8">Belongs to the CarA family.</text>
</comment>
<proteinExistence type="inferred from homology"/>
<feature type="binding site" evidence="8">
    <location>
        <position position="301"/>
    </location>
    <ligand>
        <name>L-glutamine</name>
        <dbReference type="ChEBI" id="CHEBI:58359"/>
    </ligand>
</feature>
<organism evidence="10 11">
    <name type="scientific">Candidatus Aphodenecus pullistercoris</name>
    <dbReference type="NCBI Taxonomy" id="2840669"/>
    <lineage>
        <taxon>Bacteria</taxon>
        <taxon>Pseudomonadati</taxon>
        <taxon>Spirochaetota</taxon>
        <taxon>Spirochaetia</taxon>
        <taxon>Spirochaetales</taxon>
        <taxon>Candidatus Aphodenecus</taxon>
    </lineage>
</organism>
<dbReference type="InterPro" id="IPR002474">
    <property type="entry name" value="CarbamoylP_synth_ssu_N"/>
</dbReference>
<keyword evidence="3 8" id="KW-0436">Ligase</keyword>
<keyword evidence="5 8" id="KW-0067">ATP-binding</keyword>
<dbReference type="GO" id="GO:0006526">
    <property type="term" value="P:L-arginine biosynthetic process"/>
    <property type="evidence" value="ECO:0007669"/>
    <property type="project" value="UniProtKB-UniRule"/>
</dbReference>
<keyword evidence="6 8" id="KW-0315">Glutamine amidotransferase</keyword>
<reference evidence="10" key="1">
    <citation type="submission" date="2020-10" db="EMBL/GenBank/DDBJ databases">
        <authorList>
            <person name="Gilroy R."/>
        </authorList>
    </citation>
    <scope>NUCLEOTIDE SEQUENCE</scope>
    <source>
        <strain evidence="10">11167</strain>
    </source>
</reference>
<evidence type="ECO:0000313" key="10">
    <source>
        <dbReference type="EMBL" id="MBO8443103.1"/>
    </source>
</evidence>
<dbReference type="SUPFAM" id="SSF52021">
    <property type="entry name" value="Carbamoyl phosphate synthetase, small subunit N-terminal domain"/>
    <property type="match status" value="1"/>
</dbReference>